<keyword evidence="1" id="KW-1133">Transmembrane helix</keyword>
<organism evidence="2 3">
    <name type="scientific">Candidatus Uhrbacteria bacterium GW2011_GWF2_39_13</name>
    <dbReference type="NCBI Taxonomy" id="1618995"/>
    <lineage>
        <taxon>Bacteria</taxon>
        <taxon>Candidatus Uhriibacteriota</taxon>
    </lineage>
</organism>
<keyword evidence="1" id="KW-0812">Transmembrane</keyword>
<feature type="transmembrane region" description="Helical" evidence="1">
    <location>
        <begin position="17"/>
        <end position="39"/>
    </location>
</feature>
<evidence type="ECO:0000313" key="2">
    <source>
        <dbReference type="EMBL" id="KKR04460.1"/>
    </source>
</evidence>
<dbReference type="EMBL" id="LBWG01000007">
    <property type="protein sequence ID" value="KKR04460.1"/>
    <property type="molecule type" value="Genomic_DNA"/>
</dbReference>
<dbReference type="SUPFAM" id="SSF82171">
    <property type="entry name" value="DPP6 N-terminal domain-like"/>
    <property type="match status" value="1"/>
</dbReference>
<evidence type="ECO:0008006" key="4">
    <source>
        <dbReference type="Google" id="ProtNLM"/>
    </source>
</evidence>
<dbReference type="Proteomes" id="UP000033935">
    <property type="component" value="Unassembled WGS sequence"/>
</dbReference>
<keyword evidence="1" id="KW-0472">Membrane</keyword>
<reference evidence="2 3" key="1">
    <citation type="journal article" date="2015" name="Nature">
        <title>rRNA introns, odd ribosomes, and small enigmatic genomes across a large radiation of phyla.</title>
        <authorList>
            <person name="Brown C.T."/>
            <person name="Hug L.A."/>
            <person name="Thomas B.C."/>
            <person name="Sharon I."/>
            <person name="Castelle C.J."/>
            <person name="Singh A."/>
            <person name="Wilkins M.J."/>
            <person name="Williams K.H."/>
            <person name="Banfield J.F."/>
        </authorList>
    </citation>
    <scope>NUCLEOTIDE SEQUENCE [LARGE SCALE GENOMIC DNA]</scope>
</reference>
<name>A0A0G0Q1Z7_9BACT</name>
<proteinExistence type="predicted"/>
<gene>
    <name evidence="2" type="ORF">UT30_C0007G0016</name>
</gene>
<dbReference type="AlphaFoldDB" id="A0A0G0Q1Z7"/>
<protein>
    <recommendedName>
        <fullName evidence="4">PEGA domain-containing protein</fullName>
    </recommendedName>
</protein>
<accession>A0A0G0Q1Z7</accession>
<evidence type="ECO:0000313" key="3">
    <source>
        <dbReference type="Proteomes" id="UP000033935"/>
    </source>
</evidence>
<sequence length="455" mass="52358">MSTGYTIESDMSKPFRLILFLVFLFAFLISAPLIVLYTAGYRFDLSHGRIVHTAILNISSIPRNAVVFIDKIPSADRTPIVTNTIVPGEHLIQLQKTSYLPWETSLSFLSREARILNDIVLFLDEQPTQEKIISPMSLSINPKTDSFAYITQESSWLEVWRVHVGDVQKKLLMRLPYDPKSSYNLSWSAEGTFLSLERHKESQIQMTISHVNSGELIELPETEHPIDRIWWDVGKNDQLYLLSEDQISRFSLSTQKQTPLSFKASNIMSYSEHEVTLSQSHTKTVVSYQDSGTASIITYLPLGEYTFVETPKNLIGVHDDHRNRLILIDPTNKEQPILFNEEASLWKWDVSGETLLYSSGYDIKQYAQTNHETNTLLRLSQPITHLEWYPEGKTVLYQSHGNTIALTLDGAHILAQTVLLKELPGIFWIDKEEKTLHLFQQKLSEWDWYQRPLQN</sequence>
<comment type="caution">
    <text evidence="2">The sequence shown here is derived from an EMBL/GenBank/DDBJ whole genome shotgun (WGS) entry which is preliminary data.</text>
</comment>
<evidence type="ECO:0000256" key="1">
    <source>
        <dbReference type="SAM" id="Phobius"/>
    </source>
</evidence>